<keyword evidence="3" id="KW-1185">Reference proteome</keyword>
<gene>
    <name evidence="2" type="ORF">EDD18DRAFT_1327873</name>
</gene>
<comment type="caution">
    <text evidence="2">The sequence shown here is derived from an EMBL/GenBank/DDBJ whole genome shotgun (WGS) entry which is preliminary data.</text>
</comment>
<protein>
    <submittedName>
        <fullName evidence="2">Uncharacterized protein</fullName>
    </submittedName>
</protein>
<accession>A0AA39QI25</accession>
<feature type="region of interest" description="Disordered" evidence="1">
    <location>
        <begin position="1"/>
        <end position="21"/>
    </location>
</feature>
<evidence type="ECO:0000313" key="2">
    <source>
        <dbReference type="EMBL" id="KAK0501998.1"/>
    </source>
</evidence>
<sequence>MSYSKPQPPLPNSNSVPRLVPPPPYSEDIERAVNETSSLYSGRSLFFLRRFLSLSCSTANSVRYTVLRETTGDYQATSSSSCCKTLRTTLVFSVLAIVFTLYLHELINRRLFLGSLSWIKLTPSIQCLRYSTREYSALLRGVPNDEDGLQWCKEKEITIHGIHFKRPAHCTVDVDNSGDARVYGHWIVESNEPRCMTTWEDFSDKGCAAKGSHYRVGPFILVLLHQSEDFSKRIEAHMGNHQPPWDNWREMCSTTPMDYEGYHFDHPDRCDWSFFGGVTGVWFLKDKSC</sequence>
<reference evidence="2" key="1">
    <citation type="submission" date="2023-06" db="EMBL/GenBank/DDBJ databases">
        <authorList>
            <consortium name="Lawrence Berkeley National Laboratory"/>
            <person name="Ahrendt S."/>
            <person name="Sahu N."/>
            <person name="Indic B."/>
            <person name="Wong-Bajracharya J."/>
            <person name="Merenyi Z."/>
            <person name="Ke H.-M."/>
            <person name="Monk M."/>
            <person name="Kocsube S."/>
            <person name="Drula E."/>
            <person name="Lipzen A."/>
            <person name="Balint B."/>
            <person name="Henrissat B."/>
            <person name="Andreopoulos B."/>
            <person name="Martin F.M."/>
            <person name="Harder C.B."/>
            <person name="Rigling D."/>
            <person name="Ford K.L."/>
            <person name="Foster G.D."/>
            <person name="Pangilinan J."/>
            <person name="Papanicolaou A."/>
            <person name="Barry K."/>
            <person name="LaButti K."/>
            <person name="Viragh M."/>
            <person name="Koriabine M."/>
            <person name="Yan M."/>
            <person name="Riley R."/>
            <person name="Champramary S."/>
            <person name="Plett K.L."/>
            <person name="Tsai I.J."/>
            <person name="Slot J."/>
            <person name="Sipos G."/>
            <person name="Plett J."/>
            <person name="Nagy L.G."/>
            <person name="Grigoriev I.V."/>
        </authorList>
    </citation>
    <scope>NUCLEOTIDE SEQUENCE</scope>
    <source>
        <strain evidence="2">HWK02</strain>
    </source>
</reference>
<proteinExistence type="predicted"/>
<dbReference type="AlphaFoldDB" id="A0AA39QI25"/>
<evidence type="ECO:0000313" key="3">
    <source>
        <dbReference type="Proteomes" id="UP001175228"/>
    </source>
</evidence>
<evidence type="ECO:0000256" key="1">
    <source>
        <dbReference type="SAM" id="MobiDB-lite"/>
    </source>
</evidence>
<dbReference type="Proteomes" id="UP001175228">
    <property type="component" value="Unassembled WGS sequence"/>
</dbReference>
<name>A0AA39QI25_9AGAR</name>
<feature type="compositionally biased region" description="Pro residues" evidence="1">
    <location>
        <begin position="1"/>
        <end position="11"/>
    </location>
</feature>
<organism evidence="2 3">
    <name type="scientific">Armillaria luteobubalina</name>
    <dbReference type="NCBI Taxonomy" id="153913"/>
    <lineage>
        <taxon>Eukaryota</taxon>
        <taxon>Fungi</taxon>
        <taxon>Dikarya</taxon>
        <taxon>Basidiomycota</taxon>
        <taxon>Agaricomycotina</taxon>
        <taxon>Agaricomycetes</taxon>
        <taxon>Agaricomycetidae</taxon>
        <taxon>Agaricales</taxon>
        <taxon>Marasmiineae</taxon>
        <taxon>Physalacriaceae</taxon>
        <taxon>Armillaria</taxon>
    </lineage>
</organism>
<dbReference type="EMBL" id="JAUEPU010000005">
    <property type="protein sequence ID" value="KAK0501998.1"/>
    <property type="molecule type" value="Genomic_DNA"/>
</dbReference>